<accession>A0A0P1EYL9</accession>
<dbReference type="AlphaFoldDB" id="A0A0P1EYL9"/>
<comment type="similarity">
    <text evidence="1">Belongs to the TenA family.</text>
</comment>
<dbReference type="EMBL" id="CYRX01000025">
    <property type="protein sequence ID" value="CUH60283.1"/>
    <property type="molecule type" value="Genomic_DNA"/>
</dbReference>
<sequence>MTPDYGKTFKHWRAGASETPDAPWHQYTRHAFVEGLRDGSLPHASFLQYLVQDYVFLVHFARAWSLGVVKSEILEEMTVCANTVDGLVNHEMALHVKTCAAVGISEDTLFNATEAPENLAYTRYVMDAGLQGDFLDLMAALAPCVMGYGEIGLRLKAEAAPNTPYTDWIDTYSGAEYQGICTTVGGMLDAAVARRLGCLDASPRANALQARFTLATQLEVGFWGMGLRGA</sequence>
<dbReference type="SUPFAM" id="SSF48613">
    <property type="entry name" value="Heme oxygenase-like"/>
    <property type="match status" value="1"/>
</dbReference>
<comment type="pathway">
    <text evidence="1">Cofactor biosynthesis; thiamine diphosphate biosynthesis.</text>
</comment>
<dbReference type="GO" id="GO:0009228">
    <property type="term" value="P:thiamine biosynthetic process"/>
    <property type="evidence" value="ECO:0007669"/>
    <property type="project" value="UniProtKB-KW"/>
</dbReference>
<feature type="domain" description="Thiaminase-2/PQQC" evidence="2">
    <location>
        <begin position="24"/>
        <end position="228"/>
    </location>
</feature>
<dbReference type="CDD" id="cd19367">
    <property type="entry name" value="TenA_C_ScTHI20-like"/>
    <property type="match status" value="1"/>
</dbReference>
<proteinExistence type="inferred from homology"/>
<dbReference type="Pfam" id="PF03070">
    <property type="entry name" value="TENA_THI-4"/>
    <property type="match status" value="1"/>
</dbReference>
<dbReference type="eggNOG" id="COG0819">
    <property type="taxonomic scope" value="Bacteria"/>
</dbReference>
<dbReference type="UniPathway" id="UPA00060"/>
<dbReference type="InterPro" id="IPR016084">
    <property type="entry name" value="Haem_Oase-like_multi-hlx"/>
</dbReference>
<keyword evidence="1" id="KW-0784">Thiamine biosynthesis</keyword>
<evidence type="ECO:0000313" key="4">
    <source>
        <dbReference type="Proteomes" id="UP000051298"/>
    </source>
</evidence>
<organism evidence="3 4">
    <name type="scientific">Thalassobacter stenotrophicus</name>
    <dbReference type="NCBI Taxonomy" id="266809"/>
    <lineage>
        <taxon>Bacteria</taxon>
        <taxon>Pseudomonadati</taxon>
        <taxon>Pseudomonadota</taxon>
        <taxon>Alphaproteobacteria</taxon>
        <taxon>Rhodobacterales</taxon>
        <taxon>Roseobacteraceae</taxon>
        <taxon>Thalassobacter</taxon>
    </lineage>
</organism>
<dbReference type="Gene3D" id="1.20.910.10">
    <property type="entry name" value="Heme oxygenase-like"/>
    <property type="match status" value="1"/>
</dbReference>
<comment type="catalytic activity">
    <reaction evidence="1">
        <text>4-amino-5-aminomethyl-2-methylpyrimidine + H2O = 4-amino-5-hydroxymethyl-2-methylpyrimidine + NH4(+)</text>
        <dbReference type="Rhea" id="RHEA:31799"/>
        <dbReference type="ChEBI" id="CHEBI:15377"/>
        <dbReference type="ChEBI" id="CHEBI:16892"/>
        <dbReference type="ChEBI" id="CHEBI:28938"/>
        <dbReference type="ChEBI" id="CHEBI:63416"/>
        <dbReference type="EC" id="3.5.99.2"/>
    </reaction>
</comment>
<evidence type="ECO:0000313" key="3">
    <source>
        <dbReference type="EMBL" id="CUH60283.1"/>
    </source>
</evidence>
<dbReference type="NCBIfam" id="TIGR04306">
    <property type="entry name" value="salvage_TenA"/>
    <property type="match status" value="1"/>
</dbReference>
<dbReference type="STRING" id="266809.PM03_06085"/>
<evidence type="ECO:0000259" key="2">
    <source>
        <dbReference type="Pfam" id="PF03070"/>
    </source>
</evidence>
<dbReference type="GO" id="GO:0009229">
    <property type="term" value="P:thiamine diphosphate biosynthetic process"/>
    <property type="evidence" value="ECO:0007669"/>
    <property type="project" value="UniProtKB-UniPathway"/>
</dbReference>
<evidence type="ECO:0000256" key="1">
    <source>
        <dbReference type="RuleBase" id="RU363093"/>
    </source>
</evidence>
<dbReference type="PANTHER" id="PTHR43198">
    <property type="entry name" value="BIFUNCTIONAL TH2 PROTEIN"/>
    <property type="match status" value="1"/>
</dbReference>
<comment type="catalytic activity">
    <reaction evidence="1">
        <text>thiamine + H2O = 5-(2-hydroxyethyl)-4-methylthiazole + 4-amino-5-hydroxymethyl-2-methylpyrimidine + H(+)</text>
        <dbReference type="Rhea" id="RHEA:17509"/>
        <dbReference type="ChEBI" id="CHEBI:15377"/>
        <dbReference type="ChEBI" id="CHEBI:15378"/>
        <dbReference type="ChEBI" id="CHEBI:16892"/>
        <dbReference type="ChEBI" id="CHEBI:17957"/>
        <dbReference type="ChEBI" id="CHEBI:18385"/>
        <dbReference type="EC" id="3.5.99.2"/>
    </reaction>
</comment>
<comment type="function">
    <text evidence="1">Catalyzes an amino-pyrimidine hydrolysis reaction at the C5' of the pyrimidine moiety of thiamine compounds, a reaction that is part of a thiamine salvage pathway.</text>
</comment>
<dbReference type="Proteomes" id="UP000051298">
    <property type="component" value="Unassembled WGS sequence"/>
</dbReference>
<protein>
    <recommendedName>
        <fullName evidence="1">Aminopyrimidine aminohydrolase</fullName>
        <ecNumber evidence="1">3.5.99.2</ecNumber>
    </recommendedName>
</protein>
<dbReference type="RefSeq" id="WP_058123297.1">
    <property type="nucleotide sequence ID" value="NZ_CYRX01000025.1"/>
</dbReference>
<dbReference type="PANTHER" id="PTHR43198:SF2">
    <property type="entry name" value="SI:CH1073-67J19.1-RELATED"/>
    <property type="match status" value="1"/>
</dbReference>
<dbReference type="InterPro" id="IPR004305">
    <property type="entry name" value="Thiaminase-2/PQQC"/>
</dbReference>
<reference evidence="3 4" key="1">
    <citation type="submission" date="2015-09" db="EMBL/GenBank/DDBJ databases">
        <authorList>
            <consortium name="Swine Surveillance"/>
        </authorList>
    </citation>
    <scope>NUCLEOTIDE SEQUENCE [LARGE SCALE GENOMIC DNA]</scope>
    <source>
        <strain evidence="3 4">CECT 5294</strain>
    </source>
</reference>
<dbReference type="EC" id="3.5.99.2" evidence="1"/>
<dbReference type="GO" id="GO:0050334">
    <property type="term" value="F:thiaminase activity"/>
    <property type="evidence" value="ECO:0007669"/>
    <property type="project" value="UniProtKB-EC"/>
</dbReference>
<dbReference type="InterPro" id="IPR050967">
    <property type="entry name" value="Thiamine_Salvage_TenA"/>
</dbReference>
<name>A0A0P1EYL9_9RHOB</name>
<keyword evidence="1 3" id="KW-0378">Hydrolase</keyword>
<dbReference type="GO" id="GO:0005829">
    <property type="term" value="C:cytosol"/>
    <property type="evidence" value="ECO:0007669"/>
    <property type="project" value="TreeGrafter"/>
</dbReference>
<dbReference type="InterPro" id="IPR027574">
    <property type="entry name" value="Thiaminase_II"/>
</dbReference>
<gene>
    <name evidence="3" type="primary">tenA</name>
    <name evidence="3" type="ORF">THS5294_01572</name>
</gene>